<keyword evidence="1" id="KW-0175">Coiled coil</keyword>
<evidence type="ECO:0000313" key="2">
    <source>
        <dbReference type="EMBL" id="CAE0234523.1"/>
    </source>
</evidence>
<evidence type="ECO:0000256" key="1">
    <source>
        <dbReference type="SAM" id="Coils"/>
    </source>
</evidence>
<sequence>MQVSEQIAQIKYLIGGKNNEGGAQSAAPSSGNVKALQSKIKHYEKMIGQSEKERTELKTRVTMAETQNKALLKHLSDQAQQFQKEKSDLKIILAQKGVDTSRL</sequence>
<protein>
    <submittedName>
        <fullName evidence="2">Uncharacterized protein</fullName>
    </submittedName>
</protein>
<gene>
    <name evidence="2" type="ORF">SRAS04492_LOCUS6329</name>
</gene>
<feature type="coiled-coil region" evidence="1">
    <location>
        <begin position="33"/>
        <end position="92"/>
    </location>
</feature>
<dbReference type="EMBL" id="HBIA01012497">
    <property type="protein sequence ID" value="CAE0234523.1"/>
    <property type="molecule type" value="Transcribed_RNA"/>
</dbReference>
<accession>A0A7S3FV33</accession>
<reference evidence="2" key="1">
    <citation type="submission" date="2021-01" db="EMBL/GenBank/DDBJ databases">
        <authorList>
            <person name="Corre E."/>
            <person name="Pelletier E."/>
            <person name="Niang G."/>
            <person name="Scheremetjew M."/>
            <person name="Finn R."/>
            <person name="Kale V."/>
            <person name="Holt S."/>
            <person name="Cochrane G."/>
            <person name="Meng A."/>
            <person name="Brown T."/>
            <person name="Cohen L."/>
        </authorList>
    </citation>
    <scope>NUCLEOTIDE SEQUENCE</scope>
    <source>
        <strain evidence="2">Ras09</strain>
    </source>
</reference>
<name>A0A7S3FV33_9SPIT</name>
<organism evidence="2">
    <name type="scientific">Strombidium rassoulzadegani</name>
    <dbReference type="NCBI Taxonomy" id="1082188"/>
    <lineage>
        <taxon>Eukaryota</taxon>
        <taxon>Sar</taxon>
        <taxon>Alveolata</taxon>
        <taxon>Ciliophora</taxon>
        <taxon>Intramacronucleata</taxon>
        <taxon>Spirotrichea</taxon>
        <taxon>Oligotrichia</taxon>
        <taxon>Strombidiidae</taxon>
        <taxon>Strombidium</taxon>
    </lineage>
</organism>
<dbReference type="AlphaFoldDB" id="A0A7S3FV33"/>
<proteinExistence type="predicted"/>